<evidence type="ECO:0000313" key="3">
    <source>
        <dbReference type="Proteomes" id="UP000436088"/>
    </source>
</evidence>
<feature type="compositionally biased region" description="Basic and acidic residues" evidence="1">
    <location>
        <begin position="20"/>
        <end position="29"/>
    </location>
</feature>
<organism evidence="2 3">
    <name type="scientific">Hibiscus syriacus</name>
    <name type="common">Rose of Sharon</name>
    <dbReference type="NCBI Taxonomy" id="106335"/>
    <lineage>
        <taxon>Eukaryota</taxon>
        <taxon>Viridiplantae</taxon>
        <taxon>Streptophyta</taxon>
        <taxon>Embryophyta</taxon>
        <taxon>Tracheophyta</taxon>
        <taxon>Spermatophyta</taxon>
        <taxon>Magnoliopsida</taxon>
        <taxon>eudicotyledons</taxon>
        <taxon>Gunneridae</taxon>
        <taxon>Pentapetalae</taxon>
        <taxon>rosids</taxon>
        <taxon>malvids</taxon>
        <taxon>Malvales</taxon>
        <taxon>Malvaceae</taxon>
        <taxon>Malvoideae</taxon>
        <taxon>Hibiscus</taxon>
    </lineage>
</organism>
<accession>A0A6A2WPR5</accession>
<dbReference type="EMBL" id="VEPZ02001693">
    <property type="protein sequence ID" value="KAE8662782.1"/>
    <property type="molecule type" value="Genomic_DNA"/>
</dbReference>
<evidence type="ECO:0000256" key="1">
    <source>
        <dbReference type="SAM" id="MobiDB-lite"/>
    </source>
</evidence>
<reference evidence="2" key="1">
    <citation type="submission" date="2019-09" db="EMBL/GenBank/DDBJ databases">
        <title>Draft genome information of white flower Hibiscus syriacus.</title>
        <authorList>
            <person name="Kim Y.-M."/>
        </authorList>
    </citation>
    <scope>NUCLEOTIDE SEQUENCE [LARGE SCALE GENOMIC DNA]</scope>
    <source>
        <strain evidence="2">YM2019G1</strain>
    </source>
</reference>
<dbReference type="Proteomes" id="UP000436088">
    <property type="component" value="Unassembled WGS sequence"/>
</dbReference>
<sequence>MHAQRPTRSPCTPQHAGHPRPSDRGHPNELCEGIRGQPSELCEGIRGQPSEELEFTMDTIIELDQKIRHHVRFTLNKLEIEMLISINQVQSAQHWIMVVHNGRRWSNVIDGGAFNSRILTYGVGNGWKYL</sequence>
<name>A0A6A2WPR5_HIBSY</name>
<comment type="caution">
    <text evidence="2">The sequence shown here is derived from an EMBL/GenBank/DDBJ whole genome shotgun (WGS) entry which is preliminary data.</text>
</comment>
<dbReference type="AlphaFoldDB" id="A0A6A2WPR5"/>
<feature type="compositionally biased region" description="Polar residues" evidence="1">
    <location>
        <begin position="1"/>
        <end position="12"/>
    </location>
</feature>
<protein>
    <submittedName>
        <fullName evidence="2">Uncharacterized protein</fullName>
    </submittedName>
</protein>
<gene>
    <name evidence="2" type="ORF">F3Y22_tig00113124pilonHSYRG00052</name>
</gene>
<feature type="region of interest" description="Disordered" evidence="1">
    <location>
        <begin position="1"/>
        <end position="43"/>
    </location>
</feature>
<proteinExistence type="predicted"/>
<keyword evidence="3" id="KW-1185">Reference proteome</keyword>
<evidence type="ECO:0000313" key="2">
    <source>
        <dbReference type="EMBL" id="KAE8662782.1"/>
    </source>
</evidence>